<gene>
    <name evidence="2" type="ORF">NC998_18400</name>
</gene>
<dbReference type="InterPro" id="IPR039315">
    <property type="entry name" value="CheW"/>
</dbReference>
<name>A0ABV0JBB0_9CYAN</name>
<comment type="caution">
    <text evidence="2">The sequence shown here is derived from an EMBL/GenBank/DDBJ whole genome shotgun (WGS) entry which is preliminary data.</text>
</comment>
<dbReference type="Gene3D" id="2.40.50.180">
    <property type="entry name" value="CheA-289, Domain 4"/>
    <property type="match status" value="2"/>
</dbReference>
<dbReference type="PANTHER" id="PTHR22617">
    <property type="entry name" value="CHEMOTAXIS SENSOR HISTIDINE KINASE-RELATED"/>
    <property type="match status" value="1"/>
</dbReference>
<reference evidence="2 3" key="1">
    <citation type="submission" date="2022-04" db="EMBL/GenBank/DDBJ databases">
        <title>Positive selection, recombination, and allopatry shape intraspecific diversity of widespread and dominant cyanobacteria.</title>
        <authorList>
            <person name="Wei J."/>
            <person name="Shu W."/>
            <person name="Hu C."/>
        </authorList>
    </citation>
    <scope>NUCLEOTIDE SEQUENCE [LARGE SCALE GENOMIC DNA]</scope>
    <source>
        <strain evidence="2 3">GB2-A4</strain>
    </source>
</reference>
<protein>
    <submittedName>
        <fullName evidence="2">Chemotaxis protein CheW</fullName>
    </submittedName>
</protein>
<accession>A0ABV0JBB0</accession>
<sequence length="343" mass="37997">MLPTPYLVFSLHGSLYGLEANLIQEIFYLPELTTAVEMPPDFIGLINLRGKVLPVMDLNRRFGRQPQDYQLSDSIIVLEWQELMIGILVNQVDEVKNLDLASIEVAVPYGREAETTSRFTAGIAKVDGEIITILNQKNLVRYPSVNEVLTSLEGAVEPTSHSTSEFCPHLTAAEKAILRERAANLLQLPQNQDFTGLIPLAVVGLNGEYFGLDLKFVREFTDIRKITPVPCCPDHIIGNMNLRGEIVTLIDVRSLLNLAGNPSHSGMKAMIVDIDGLIAGITVDEVFDVSYLQPGELKAVPTTLYSEGSNFLKGTAFYREKMMGILDMSKVLDQGNLFVEEEL</sequence>
<feature type="domain" description="CheW-like" evidence="1">
    <location>
        <begin position="3"/>
        <end position="145"/>
    </location>
</feature>
<feature type="domain" description="CheW-like" evidence="1">
    <location>
        <begin position="197"/>
        <end position="337"/>
    </location>
</feature>
<evidence type="ECO:0000259" key="1">
    <source>
        <dbReference type="PROSITE" id="PS50851"/>
    </source>
</evidence>
<dbReference type="InterPro" id="IPR002545">
    <property type="entry name" value="CheW-lke_dom"/>
</dbReference>
<dbReference type="SUPFAM" id="SSF50341">
    <property type="entry name" value="CheW-like"/>
    <property type="match status" value="2"/>
</dbReference>
<dbReference type="PANTHER" id="PTHR22617:SF43">
    <property type="entry name" value="PROTEIN PILI"/>
    <property type="match status" value="1"/>
</dbReference>
<dbReference type="Gene3D" id="2.30.30.40">
    <property type="entry name" value="SH3 Domains"/>
    <property type="match status" value="2"/>
</dbReference>
<keyword evidence="3" id="KW-1185">Reference proteome</keyword>
<dbReference type="Proteomes" id="UP001464891">
    <property type="component" value="Unassembled WGS sequence"/>
</dbReference>
<dbReference type="Pfam" id="PF01584">
    <property type="entry name" value="CheW"/>
    <property type="match status" value="2"/>
</dbReference>
<dbReference type="InterPro" id="IPR036061">
    <property type="entry name" value="CheW-like_dom_sf"/>
</dbReference>
<evidence type="ECO:0000313" key="3">
    <source>
        <dbReference type="Proteomes" id="UP001464891"/>
    </source>
</evidence>
<dbReference type="PROSITE" id="PS50851">
    <property type="entry name" value="CHEW"/>
    <property type="match status" value="2"/>
</dbReference>
<proteinExistence type="predicted"/>
<evidence type="ECO:0000313" key="2">
    <source>
        <dbReference type="EMBL" id="MEP0819074.1"/>
    </source>
</evidence>
<dbReference type="SMART" id="SM00260">
    <property type="entry name" value="CheW"/>
    <property type="match status" value="2"/>
</dbReference>
<organism evidence="2 3">
    <name type="scientific">Trichocoleus desertorum GB2-A4</name>
    <dbReference type="NCBI Taxonomy" id="2933944"/>
    <lineage>
        <taxon>Bacteria</taxon>
        <taxon>Bacillati</taxon>
        <taxon>Cyanobacteriota</taxon>
        <taxon>Cyanophyceae</taxon>
        <taxon>Leptolyngbyales</taxon>
        <taxon>Trichocoleusaceae</taxon>
        <taxon>Trichocoleus</taxon>
    </lineage>
</organism>
<dbReference type="EMBL" id="JAMPKM010000012">
    <property type="protein sequence ID" value="MEP0819074.1"/>
    <property type="molecule type" value="Genomic_DNA"/>
</dbReference>
<dbReference type="RefSeq" id="WP_190432149.1">
    <property type="nucleotide sequence ID" value="NZ_JAMPKM010000012.1"/>
</dbReference>